<evidence type="ECO:0000256" key="7">
    <source>
        <dbReference type="ARBA" id="ARBA00022777"/>
    </source>
</evidence>
<dbReference type="RefSeq" id="WP_090154635.1">
    <property type="nucleotide sequence ID" value="NZ_FNAN01000013.1"/>
</dbReference>
<feature type="domain" description="PTS EIIB type-4" evidence="8">
    <location>
        <begin position="1"/>
        <end position="156"/>
    </location>
</feature>
<evidence type="ECO:0000256" key="4">
    <source>
        <dbReference type="ARBA" id="ARBA00022597"/>
    </source>
</evidence>
<dbReference type="Proteomes" id="UP000198748">
    <property type="component" value="Unassembled WGS sequence"/>
</dbReference>
<dbReference type="GO" id="GO:0016301">
    <property type="term" value="F:kinase activity"/>
    <property type="evidence" value="ECO:0007669"/>
    <property type="project" value="UniProtKB-KW"/>
</dbReference>
<comment type="subcellular location">
    <subcellularLocation>
        <location evidence="1">Cytoplasm</location>
    </subcellularLocation>
</comment>
<evidence type="ECO:0000256" key="3">
    <source>
        <dbReference type="ARBA" id="ARBA00022490"/>
    </source>
</evidence>
<accession>A0A1G7PZQ2</accession>
<dbReference type="SUPFAM" id="SSF52728">
    <property type="entry name" value="PTS IIb component"/>
    <property type="match status" value="1"/>
</dbReference>
<evidence type="ECO:0000313" key="9">
    <source>
        <dbReference type="EMBL" id="SDF91703.1"/>
    </source>
</evidence>
<evidence type="ECO:0000259" key="8">
    <source>
        <dbReference type="PROSITE" id="PS51101"/>
    </source>
</evidence>
<evidence type="ECO:0000256" key="5">
    <source>
        <dbReference type="ARBA" id="ARBA00022679"/>
    </source>
</evidence>
<keyword evidence="10" id="KW-1185">Reference proteome</keyword>
<dbReference type="InterPro" id="IPR036667">
    <property type="entry name" value="PTS_IIB_sorbose-sp_sf"/>
</dbReference>
<evidence type="ECO:0000313" key="10">
    <source>
        <dbReference type="Proteomes" id="UP000198748"/>
    </source>
</evidence>
<dbReference type="STRING" id="659014.SAMN04487996_113185"/>
<dbReference type="GO" id="GO:0008982">
    <property type="term" value="F:protein-N(PI)-phosphohistidine-sugar phosphotransferase activity"/>
    <property type="evidence" value="ECO:0007669"/>
    <property type="project" value="InterPro"/>
</dbReference>
<reference evidence="10" key="1">
    <citation type="submission" date="2016-10" db="EMBL/GenBank/DDBJ databases">
        <authorList>
            <person name="Varghese N."/>
            <person name="Submissions S."/>
        </authorList>
    </citation>
    <scope>NUCLEOTIDE SEQUENCE [LARGE SCALE GENOMIC DNA]</scope>
    <source>
        <strain evidence="10">DSM 25329</strain>
    </source>
</reference>
<sequence>MIRLLRIDDRLVHGQVALTWTPAVGAECLVVANDKVAKDDFLKMTMNLAKPANAKLLIKSIADTVTFLSDERSKPMKILVLVNSVQDAAALAGALPEIRSINFGGIRAREGARAISKAITVTDADVIVIRDLLARGIELEVRQVPTDELRSIETLL</sequence>
<protein>
    <submittedName>
        <fullName evidence="9">PTS system, mannose-specific IIB component</fullName>
    </submittedName>
</protein>
<evidence type="ECO:0000256" key="1">
    <source>
        <dbReference type="ARBA" id="ARBA00004496"/>
    </source>
</evidence>
<dbReference type="AlphaFoldDB" id="A0A1G7PZQ2"/>
<keyword evidence="6" id="KW-0598">Phosphotransferase system</keyword>
<keyword evidence="3" id="KW-0963">Cytoplasm</keyword>
<dbReference type="Pfam" id="PF03830">
    <property type="entry name" value="PTSIIB_sorb"/>
    <property type="match status" value="1"/>
</dbReference>
<dbReference type="InterPro" id="IPR004720">
    <property type="entry name" value="PTS_IIB_sorbose-sp"/>
</dbReference>
<keyword evidence="4" id="KW-0762">Sugar transport</keyword>
<evidence type="ECO:0000256" key="6">
    <source>
        <dbReference type="ARBA" id="ARBA00022683"/>
    </source>
</evidence>
<dbReference type="OrthoDB" id="9788818at2"/>
<organism evidence="9 10">
    <name type="scientific">Dyadobacter soli</name>
    <dbReference type="NCBI Taxonomy" id="659014"/>
    <lineage>
        <taxon>Bacteria</taxon>
        <taxon>Pseudomonadati</taxon>
        <taxon>Bacteroidota</taxon>
        <taxon>Cytophagia</taxon>
        <taxon>Cytophagales</taxon>
        <taxon>Spirosomataceae</taxon>
        <taxon>Dyadobacter</taxon>
    </lineage>
</organism>
<gene>
    <name evidence="9" type="ORF">SAMN04487996_113185</name>
</gene>
<dbReference type="Gene3D" id="3.40.35.10">
    <property type="entry name" value="Phosphotransferase system, sorbose subfamily IIB component"/>
    <property type="match status" value="1"/>
</dbReference>
<dbReference type="EMBL" id="FNAN01000013">
    <property type="protein sequence ID" value="SDF91703.1"/>
    <property type="molecule type" value="Genomic_DNA"/>
</dbReference>
<keyword evidence="7" id="KW-0418">Kinase</keyword>
<dbReference type="GO" id="GO:0009401">
    <property type="term" value="P:phosphoenolpyruvate-dependent sugar phosphotransferase system"/>
    <property type="evidence" value="ECO:0007669"/>
    <property type="project" value="UniProtKB-KW"/>
</dbReference>
<dbReference type="GO" id="GO:0005737">
    <property type="term" value="C:cytoplasm"/>
    <property type="evidence" value="ECO:0007669"/>
    <property type="project" value="UniProtKB-SubCell"/>
</dbReference>
<name>A0A1G7PZQ2_9BACT</name>
<dbReference type="PROSITE" id="PS51101">
    <property type="entry name" value="PTS_EIIB_TYPE_4"/>
    <property type="match status" value="1"/>
</dbReference>
<keyword evidence="5" id="KW-0808">Transferase</keyword>
<proteinExistence type="predicted"/>
<keyword evidence="2" id="KW-0813">Transport</keyword>
<evidence type="ECO:0000256" key="2">
    <source>
        <dbReference type="ARBA" id="ARBA00022448"/>
    </source>
</evidence>